<proteinExistence type="predicted"/>
<name>A0ABR1JYH6_9AGAR</name>
<accession>A0ABR1JYH6</accession>
<keyword evidence="4" id="KW-1185">Reference proteome</keyword>
<dbReference type="PROSITE" id="PS50222">
    <property type="entry name" value="EF_HAND_2"/>
    <property type="match status" value="1"/>
</dbReference>
<evidence type="ECO:0000259" key="2">
    <source>
        <dbReference type="PROSITE" id="PS50222"/>
    </source>
</evidence>
<evidence type="ECO:0000256" key="1">
    <source>
        <dbReference type="SAM" id="Coils"/>
    </source>
</evidence>
<dbReference type="InterPro" id="IPR018247">
    <property type="entry name" value="EF_Hand_1_Ca_BS"/>
</dbReference>
<comment type="caution">
    <text evidence="3">The sequence shown here is derived from an EMBL/GenBank/DDBJ whole genome shotgun (WGS) entry which is preliminary data.</text>
</comment>
<dbReference type="InterPro" id="IPR002048">
    <property type="entry name" value="EF_hand_dom"/>
</dbReference>
<reference evidence="3 4" key="1">
    <citation type="submission" date="2024-01" db="EMBL/GenBank/DDBJ databases">
        <title>A draft genome for the cacao thread blight pathogen Marasmiellus scandens.</title>
        <authorList>
            <person name="Baruah I.K."/>
            <person name="Leung J."/>
            <person name="Bukari Y."/>
            <person name="Amoako-Attah I."/>
            <person name="Meinhardt L.W."/>
            <person name="Bailey B.A."/>
            <person name="Cohen S.P."/>
        </authorList>
    </citation>
    <scope>NUCLEOTIDE SEQUENCE [LARGE SCALE GENOMIC DNA]</scope>
    <source>
        <strain evidence="3 4">GH-19</strain>
    </source>
</reference>
<dbReference type="EMBL" id="JBANRG010000003">
    <property type="protein sequence ID" value="KAK7468577.1"/>
    <property type="molecule type" value="Genomic_DNA"/>
</dbReference>
<keyword evidence="1" id="KW-0175">Coiled coil</keyword>
<protein>
    <recommendedName>
        <fullName evidence="2">EF-hand domain-containing protein</fullName>
    </recommendedName>
</protein>
<feature type="domain" description="EF-hand" evidence="2">
    <location>
        <begin position="493"/>
        <end position="528"/>
    </location>
</feature>
<evidence type="ECO:0000313" key="3">
    <source>
        <dbReference type="EMBL" id="KAK7468577.1"/>
    </source>
</evidence>
<evidence type="ECO:0000313" key="4">
    <source>
        <dbReference type="Proteomes" id="UP001498398"/>
    </source>
</evidence>
<dbReference type="SUPFAM" id="SSF57850">
    <property type="entry name" value="RING/U-box"/>
    <property type="match status" value="1"/>
</dbReference>
<feature type="coiled-coil region" evidence="1">
    <location>
        <begin position="357"/>
        <end position="399"/>
    </location>
</feature>
<dbReference type="Proteomes" id="UP001498398">
    <property type="component" value="Unassembled WGS sequence"/>
</dbReference>
<gene>
    <name evidence="3" type="ORF">VKT23_003081</name>
</gene>
<dbReference type="PROSITE" id="PS00018">
    <property type="entry name" value="EF_HAND_1"/>
    <property type="match status" value="1"/>
</dbReference>
<organism evidence="3 4">
    <name type="scientific">Marasmiellus scandens</name>
    <dbReference type="NCBI Taxonomy" id="2682957"/>
    <lineage>
        <taxon>Eukaryota</taxon>
        <taxon>Fungi</taxon>
        <taxon>Dikarya</taxon>
        <taxon>Basidiomycota</taxon>
        <taxon>Agaricomycotina</taxon>
        <taxon>Agaricomycetes</taxon>
        <taxon>Agaricomycetidae</taxon>
        <taxon>Agaricales</taxon>
        <taxon>Marasmiineae</taxon>
        <taxon>Omphalotaceae</taxon>
        <taxon>Marasmiellus</taxon>
    </lineage>
</organism>
<sequence length="1275" mass="144445">MGDPSITVRQRTRSTGTQPVLILQDFTHQDRDIETEKVREVYDFVSKPAETAKKEIKVDKIITKINTTVMKGTDNFTVLQSWYTANSAVLNGAATVLSTIDSSTIEHTVSKLTETTKVIMDGLTALQNVHPFLGIAILAFKGVVAMNMTRIANNKKVIVLQATMQETMMVLFQIRDLRDPSVQLPGTNKTVEGCLGSVMTKIAEDIKETGSAIDHYVKKGFLAKTIKSAIYETRLAGFAALFVKHKEYIEFRLTVNTALGVNAANQQLQVQGERVRSMEETQKQMLGLLQSLTTQRELEVQKFISDHNQAGGAKACIDDDSLLIQLVELSGQTAEELAGSVAGRIKKPLEGVKKILNKELAEDLNEALERNRRTFDKKLDSQLDQLKKLEDSVHAESNRVIDEFHRGPHDKIKDKELKAIWQYMGWKGSVKARHFVLGLHDHYVAQIPVHGVGNLSPGTNETMTPTPTRPLIATPLVGTKRVRREDVWALAYINVSRVQQILEAIDDDGTGFISVKEVNDFTESRPSGWSLPVWLAYWSQGWHESMNRYRRKITIVVQLILAEIIQVKPENRKYADEYMNSWGMNRVDALLRSLREVSPVPGANNAELNKFTQQYAEIEEKRLKQKLEEFQFHIDDIETVSVITGRGRLERYILPILYLVFKRHLAITKLAKKHILDSEEFWSMAETILCLFKALDERVSNLVDIFKQTHLDENQHLTSYALGLLYLPWRETSWDPSVVKLTPWPDPGNPLTSEVHREIEEEVRKVTVEDLIYGPNNYTEPGALDYASGVTWALPEDRLLHPLMGSWAGYIEYPKGIAQSPTDTTLSWIWIEQIDGGGTFTGKSDTAFLSLDVSGTITADHLVDLTLRAGEERTRILGRLDIESQTIAGVQFDQPKGEANLNRSEYSCSESEPGLGDVEGRKVFLCRTAVSVYQFRYTLEEFMAGPARARWAFACKAVLFQVRQRMWSTKYFETLLSERLLLMRYATQHLVEVRDWTPSPAYLPLTSEERHEFQSLLKVTPPTEARFWISFAELELSKILDFRGYVCDGCDGHIVAVMMSCLECTTETLTNRIDMCMDCFEKDLKTPDFNHSVSHPMLRANDHFMHDGEIAHYFRKGKDLGLRAKRTFQLKEKIIINGNVRQQKSPETKCCCCLVEVSTPCWICADCAFGTYICDSCETRALDGTPGGPRPLHTHQHPLIRIHDSVIVAQTQSIPDETIEKSTVLWKKMETMENHLNTRLDSLESRFTAMEALLKRLVEATSVPAARRDDEGHSI</sequence>